<keyword evidence="2" id="KW-1185">Reference proteome</keyword>
<gene>
    <name evidence="1" type="ORF">EYF80_061958</name>
</gene>
<proteinExistence type="predicted"/>
<evidence type="ECO:0000313" key="2">
    <source>
        <dbReference type="Proteomes" id="UP000314294"/>
    </source>
</evidence>
<reference evidence="1 2" key="1">
    <citation type="submission" date="2019-03" db="EMBL/GenBank/DDBJ databases">
        <title>First draft genome of Liparis tanakae, snailfish: a comprehensive survey of snailfish specific genes.</title>
        <authorList>
            <person name="Kim W."/>
            <person name="Song I."/>
            <person name="Jeong J.-H."/>
            <person name="Kim D."/>
            <person name="Kim S."/>
            <person name="Ryu S."/>
            <person name="Song J.Y."/>
            <person name="Lee S.K."/>
        </authorList>
    </citation>
    <scope>NUCLEOTIDE SEQUENCE [LARGE SCALE GENOMIC DNA]</scope>
    <source>
        <tissue evidence="1">Muscle</tissue>
    </source>
</reference>
<comment type="caution">
    <text evidence="1">The sequence shown here is derived from an EMBL/GenBank/DDBJ whole genome shotgun (WGS) entry which is preliminary data.</text>
</comment>
<organism evidence="1 2">
    <name type="scientific">Liparis tanakae</name>
    <name type="common">Tanaka's snailfish</name>
    <dbReference type="NCBI Taxonomy" id="230148"/>
    <lineage>
        <taxon>Eukaryota</taxon>
        <taxon>Metazoa</taxon>
        <taxon>Chordata</taxon>
        <taxon>Craniata</taxon>
        <taxon>Vertebrata</taxon>
        <taxon>Euteleostomi</taxon>
        <taxon>Actinopterygii</taxon>
        <taxon>Neopterygii</taxon>
        <taxon>Teleostei</taxon>
        <taxon>Neoteleostei</taxon>
        <taxon>Acanthomorphata</taxon>
        <taxon>Eupercaria</taxon>
        <taxon>Perciformes</taxon>
        <taxon>Cottioidei</taxon>
        <taxon>Cottales</taxon>
        <taxon>Liparidae</taxon>
        <taxon>Liparis</taxon>
    </lineage>
</organism>
<protein>
    <submittedName>
        <fullName evidence="1">Uncharacterized protein</fullName>
    </submittedName>
</protein>
<dbReference type="Proteomes" id="UP000314294">
    <property type="component" value="Unassembled WGS sequence"/>
</dbReference>
<sequence length="92" mass="10365">MEQGLMGNEMEQGLMGNEMEQGLMGNDVVQPGEVVLREHEVQQLPDHQQTQDLFRGGVQGPRCEYRLYKGEAFRDHAVNTGSTRRRCSGTTL</sequence>
<name>A0A4Z2EGP4_9TELE</name>
<accession>A0A4Z2EGP4</accession>
<dbReference type="AlphaFoldDB" id="A0A4Z2EGP4"/>
<dbReference type="EMBL" id="SRLO01007580">
    <property type="protein sequence ID" value="TNN27895.1"/>
    <property type="molecule type" value="Genomic_DNA"/>
</dbReference>
<evidence type="ECO:0000313" key="1">
    <source>
        <dbReference type="EMBL" id="TNN27895.1"/>
    </source>
</evidence>